<dbReference type="EMBL" id="JAATJJ010000001">
    <property type="protein sequence ID" value="NJB71551.1"/>
    <property type="molecule type" value="Genomic_DNA"/>
</dbReference>
<dbReference type="AlphaFoldDB" id="A0A846QTM7"/>
<dbReference type="RefSeq" id="WP_245201427.1">
    <property type="nucleotide sequence ID" value="NZ_JAATJJ010000001.1"/>
</dbReference>
<reference evidence="2 3" key="1">
    <citation type="submission" date="2020-03" db="EMBL/GenBank/DDBJ databases">
        <title>Genomic Encyclopedia of Type Strains, Phase IV (KMG-IV): sequencing the most valuable type-strain genomes for metagenomic binning, comparative biology and taxonomic classification.</title>
        <authorList>
            <person name="Goeker M."/>
        </authorList>
    </citation>
    <scope>NUCLEOTIDE SEQUENCE [LARGE SCALE GENOMIC DNA]</scope>
    <source>
        <strain evidence="2 3">DSM 29762</strain>
    </source>
</reference>
<dbReference type="Proteomes" id="UP000590442">
    <property type="component" value="Unassembled WGS sequence"/>
</dbReference>
<gene>
    <name evidence="2" type="ORF">GGR42_002013</name>
</gene>
<proteinExistence type="predicted"/>
<evidence type="ECO:0000256" key="1">
    <source>
        <dbReference type="SAM" id="SignalP"/>
    </source>
</evidence>
<protein>
    <recommendedName>
        <fullName evidence="4">Lipoprotein</fullName>
    </recommendedName>
</protein>
<name>A0A846QTM7_9FLAO</name>
<sequence>MKRLFFYMVALFAAITLGSCSLDNDDANFEFAYLQIVEVEVPESFDVNDTYQINVTYLRSDECTFFQGFDVIKVDQTTREVVVVGSVFTDQTTCVEVNQEVQTSFDFQVLYSDTYHFKFWSGEDENGNPQFIEVDIPVN</sequence>
<feature type="chain" id="PRO_5032824838" description="Lipoprotein" evidence="1">
    <location>
        <begin position="22"/>
        <end position="139"/>
    </location>
</feature>
<accession>A0A846QTM7</accession>
<evidence type="ECO:0000313" key="2">
    <source>
        <dbReference type="EMBL" id="NJB71551.1"/>
    </source>
</evidence>
<organism evidence="2 3">
    <name type="scientific">Saonia flava</name>
    <dbReference type="NCBI Taxonomy" id="523696"/>
    <lineage>
        <taxon>Bacteria</taxon>
        <taxon>Pseudomonadati</taxon>
        <taxon>Bacteroidota</taxon>
        <taxon>Flavobacteriia</taxon>
        <taxon>Flavobacteriales</taxon>
        <taxon>Flavobacteriaceae</taxon>
        <taxon>Saonia</taxon>
    </lineage>
</organism>
<evidence type="ECO:0000313" key="3">
    <source>
        <dbReference type="Proteomes" id="UP000590442"/>
    </source>
</evidence>
<comment type="caution">
    <text evidence="2">The sequence shown here is derived from an EMBL/GenBank/DDBJ whole genome shotgun (WGS) entry which is preliminary data.</text>
</comment>
<feature type="signal peptide" evidence="1">
    <location>
        <begin position="1"/>
        <end position="21"/>
    </location>
</feature>
<keyword evidence="3" id="KW-1185">Reference proteome</keyword>
<keyword evidence="1" id="KW-0732">Signal</keyword>
<dbReference type="PROSITE" id="PS51257">
    <property type="entry name" value="PROKAR_LIPOPROTEIN"/>
    <property type="match status" value="1"/>
</dbReference>
<evidence type="ECO:0008006" key="4">
    <source>
        <dbReference type="Google" id="ProtNLM"/>
    </source>
</evidence>